<reference evidence="1 2" key="1">
    <citation type="submission" date="2020-08" db="EMBL/GenBank/DDBJ databases">
        <title>Genomic Encyclopedia of Type Strains, Phase IV (KMG-IV): sequencing the most valuable type-strain genomes for metagenomic binning, comparative biology and taxonomic classification.</title>
        <authorList>
            <person name="Goeker M."/>
        </authorList>
    </citation>
    <scope>NUCLEOTIDE SEQUENCE [LARGE SCALE GENOMIC DNA]</scope>
    <source>
        <strain evidence="1 2">DSM 29007</strain>
    </source>
</reference>
<accession>A0A841GM65</accession>
<evidence type="ECO:0000313" key="2">
    <source>
        <dbReference type="Proteomes" id="UP000582837"/>
    </source>
</evidence>
<dbReference type="AlphaFoldDB" id="A0A841GM65"/>
<gene>
    <name evidence="1" type="ORF">HNQ61_001324</name>
</gene>
<evidence type="ECO:0000313" key="1">
    <source>
        <dbReference type="EMBL" id="MBB6069707.1"/>
    </source>
</evidence>
<dbReference type="Proteomes" id="UP000582837">
    <property type="component" value="Unassembled WGS sequence"/>
</dbReference>
<organism evidence="1 2">
    <name type="scientific">Longimicrobium terrae</name>
    <dbReference type="NCBI Taxonomy" id="1639882"/>
    <lineage>
        <taxon>Bacteria</taxon>
        <taxon>Pseudomonadati</taxon>
        <taxon>Gemmatimonadota</taxon>
        <taxon>Longimicrobiia</taxon>
        <taxon>Longimicrobiales</taxon>
        <taxon>Longimicrobiaceae</taxon>
        <taxon>Longimicrobium</taxon>
    </lineage>
</organism>
<proteinExistence type="predicted"/>
<dbReference type="RefSeq" id="WP_183685555.1">
    <property type="nucleotide sequence ID" value="NZ_JABDTL010000002.1"/>
</dbReference>
<comment type="caution">
    <text evidence="1">The sequence shown here is derived from an EMBL/GenBank/DDBJ whole genome shotgun (WGS) entry which is preliminary data.</text>
</comment>
<name>A0A841GM65_9BACT</name>
<protein>
    <submittedName>
        <fullName evidence="1">Uncharacterized protein</fullName>
    </submittedName>
</protein>
<dbReference type="EMBL" id="JACHIA010000003">
    <property type="protein sequence ID" value="MBB6069707.1"/>
    <property type="molecule type" value="Genomic_DNA"/>
</dbReference>
<sequence length="103" mass="11281">MRFWKLLLGVAALGLVAVAFRDVAGDRWLRPASPFRGGDDEDEGGVALEEEPVLGYDGMDRDTLVDWLSDADLDHETLLAIHAYESANLNRGPVLDTIDDLLA</sequence>
<keyword evidence="2" id="KW-1185">Reference proteome</keyword>